<gene>
    <name evidence="3" type="ORF">DOFOFD_10930</name>
</gene>
<comment type="similarity">
    <text evidence="1">Belongs to the HesB/IscA family.</text>
</comment>
<dbReference type="InterPro" id="IPR050322">
    <property type="entry name" value="Fe-S_cluster_asmbl/transfer"/>
</dbReference>
<keyword evidence="4" id="KW-1185">Reference proteome</keyword>
<protein>
    <submittedName>
        <fullName evidence="3">Iron-sulfur cluster assembly protein</fullName>
    </submittedName>
</protein>
<evidence type="ECO:0000259" key="2">
    <source>
        <dbReference type="Pfam" id="PF01521"/>
    </source>
</evidence>
<reference evidence="3 4" key="1">
    <citation type="submission" date="2023-10" db="EMBL/GenBank/DDBJ databases">
        <title>Sorlinia euscelidii gen. nov., sp. nov., an acetic acid bacteria isolated from the gut of Euscelidius variegatus emitter.</title>
        <authorList>
            <person name="Michoud G."/>
            <person name="Marasco R."/>
            <person name="Seferji K."/>
            <person name="Gonella E."/>
            <person name="Garuglieri E."/>
            <person name="Alma A."/>
            <person name="Mapelli F."/>
            <person name="Borin S."/>
            <person name="Daffonchio D."/>
            <person name="Crotti E."/>
        </authorList>
    </citation>
    <scope>NUCLEOTIDE SEQUENCE [LARGE SCALE GENOMIC DNA]</scope>
    <source>
        <strain evidence="3 4">EV16P</strain>
    </source>
</reference>
<dbReference type="InterPro" id="IPR000361">
    <property type="entry name" value="ATAP_core_dom"/>
</dbReference>
<dbReference type="Pfam" id="PF01521">
    <property type="entry name" value="Fe-S_biosyn"/>
    <property type="match status" value="1"/>
</dbReference>
<dbReference type="InterPro" id="IPR016092">
    <property type="entry name" value="ATAP"/>
</dbReference>
<dbReference type="EMBL" id="JAWJZY010000006">
    <property type="protein sequence ID" value="MEE8659516.1"/>
    <property type="molecule type" value="Genomic_DNA"/>
</dbReference>
<feature type="domain" description="Core" evidence="2">
    <location>
        <begin position="18"/>
        <end position="118"/>
    </location>
</feature>
<dbReference type="PANTHER" id="PTHR10072">
    <property type="entry name" value="IRON-SULFUR CLUSTER ASSEMBLY PROTEIN"/>
    <property type="match status" value="1"/>
</dbReference>
<dbReference type="NCBIfam" id="TIGR00049">
    <property type="entry name" value="iron-sulfur cluster assembly accessory protein"/>
    <property type="match status" value="1"/>
</dbReference>
<sequence>MQDNHPATPQRPSLPPLMEMTENAVSRLRTLYAGAQKGKTLRISVSNRGCSGKSYEMDFVDAPNPGDESVVKDDVRLFVDRKATLFLIGTVMDFEAGMMQSGFTFSNPNEKGRCGCGESFFT</sequence>
<name>A0ABU7U5Z2_9PROT</name>
<dbReference type="SUPFAM" id="SSF89360">
    <property type="entry name" value="HesB-like domain"/>
    <property type="match status" value="1"/>
</dbReference>
<evidence type="ECO:0000256" key="1">
    <source>
        <dbReference type="ARBA" id="ARBA00006718"/>
    </source>
</evidence>
<dbReference type="PROSITE" id="PS01152">
    <property type="entry name" value="HESB"/>
    <property type="match status" value="1"/>
</dbReference>
<evidence type="ECO:0000313" key="4">
    <source>
        <dbReference type="Proteomes" id="UP001312908"/>
    </source>
</evidence>
<organism evidence="3 4">
    <name type="scientific">Sorlinia euscelidii</name>
    <dbReference type="NCBI Taxonomy" id="3081148"/>
    <lineage>
        <taxon>Bacteria</taxon>
        <taxon>Pseudomonadati</taxon>
        <taxon>Pseudomonadota</taxon>
        <taxon>Alphaproteobacteria</taxon>
        <taxon>Acetobacterales</taxon>
        <taxon>Acetobacteraceae</taxon>
        <taxon>Sorlinia</taxon>
    </lineage>
</organism>
<proteinExistence type="inferred from homology"/>
<dbReference type="Proteomes" id="UP001312908">
    <property type="component" value="Unassembled WGS sequence"/>
</dbReference>
<dbReference type="Gene3D" id="2.60.300.12">
    <property type="entry name" value="HesB-like domain"/>
    <property type="match status" value="1"/>
</dbReference>
<dbReference type="InterPro" id="IPR017870">
    <property type="entry name" value="FeS_cluster_insertion_CS"/>
</dbReference>
<dbReference type="PANTHER" id="PTHR10072:SF41">
    <property type="entry name" value="IRON-SULFUR CLUSTER ASSEMBLY 1 HOMOLOG, MITOCHONDRIAL"/>
    <property type="match status" value="1"/>
</dbReference>
<accession>A0ABU7U5Z2</accession>
<dbReference type="InterPro" id="IPR035903">
    <property type="entry name" value="HesB-like_dom_sf"/>
</dbReference>
<comment type="caution">
    <text evidence="3">The sequence shown here is derived from an EMBL/GenBank/DDBJ whole genome shotgun (WGS) entry which is preliminary data.</text>
</comment>
<dbReference type="RefSeq" id="WP_394820321.1">
    <property type="nucleotide sequence ID" value="NZ_JAWJZY010000006.1"/>
</dbReference>
<evidence type="ECO:0000313" key="3">
    <source>
        <dbReference type="EMBL" id="MEE8659516.1"/>
    </source>
</evidence>